<accession>A0A6G0LBC3</accession>
<evidence type="ECO:0000313" key="2">
    <source>
        <dbReference type="Proteomes" id="UP000488956"/>
    </source>
</evidence>
<name>A0A6G0LBC3_9STRA</name>
<comment type="caution">
    <text evidence="1">The sequence shown here is derived from an EMBL/GenBank/DDBJ whole genome shotgun (WGS) entry which is preliminary data.</text>
</comment>
<sequence>MAQYREAMEYLKQVARCVKNRDFKSPAALDLLTNDADRADSGASGTQSGIEIVDRADNSVPWILMARRIG</sequence>
<reference evidence="1 2" key="1">
    <citation type="submission" date="2018-09" db="EMBL/GenBank/DDBJ databases">
        <title>Genomic investigation of the strawberry pathogen Phytophthora fragariae indicates pathogenicity is determined by transcriptional variation in three key races.</title>
        <authorList>
            <person name="Adams T.M."/>
            <person name="Armitage A.D."/>
            <person name="Sobczyk M.K."/>
            <person name="Bates H.J."/>
            <person name="Dunwell J.M."/>
            <person name="Nellist C.F."/>
            <person name="Harrison R.J."/>
        </authorList>
    </citation>
    <scope>NUCLEOTIDE SEQUENCE [LARGE SCALE GENOMIC DNA]</scope>
    <source>
        <strain evidence="1 2">ONT-3</strain>
    </source>
</reference>
<dbReference type="EMBL" id="QXFX01000487">
    <property type="protein sequence ID" value="KAE9113868.1"/>
    <property type="molecule type" value="Genomic_DNA"/>
</dbReference>
<evidence type="ECO:0000313" key="1">
    <source>
        <dbReference type="EMBL" id="KAE9113868.1"/>
    </source>
</evidence>
<organism evidence="1 2">
    <name type="scientific">Phytophthora fragariae</name>
    <dbReference type="NCBI Taxonomy" id="53985"/>
    <lineage>
        <taxon>Eukaryota</taxon>
        <taxon>Sar</taxon>
        <taxon>Stramenopiles</taxon>
        <taxon>Oomycota</taxon>
        <taxon>Peronosporomycetes</taxon>
        <taxon>Peronosporales</taxon>
        <taxon>Peronosporaceae</taxon>
        <taxon>Phytophthora</taxon>
    </lineage>
</organism>
<proteinExistence type="predicted"/>
<dbReference type="AlphaFoldDB" id="A0A6G0LBC3"/>
<dbReference type="Proteomes" id="UP000488956">
    <property type="component" value="Unassembled WGS sequence"/>
</dbReference>
<gene>
    <name evidence="1" type="ORF">PF010_g9915</name>
</gene>
<protein>
    <submittedName>
        <fullName evidence="1">Uncharacterized protein</fullName>
    </submittedName>
</protein>